<evidence type="ECO:0000313" key="2">
    <source>
        <dbReference type="Proteomes" id="UP000182063"/>
    </source>
</evidence>
<dbReference type="KEGG" id="sphj:BSL82_09415"/>
<dbReference type="AlphaFoldDB" id="A0A1L3ZV44"/>
<dbReference type="STRING" id="1921510.BSL82_09415"/>
<proteinExistence type="predicted"/>
<dbReference type="Proteomes" id="UP000182063">
    <property type="component" value="Chromosome"/>
</dbReference>
<reference evidence="2" key="1">
    <citation type="submission" date="2016-11" db="EMBL/GenBank/DDBJ databases">
        <title>Complete Genome Sequence of alachlor-degrading Sphingomonas sp. strain JJ-A5.</title>
        <authorList>
            <person name="Lee H."/>
            <person name="Ka J.-O."/>
        </authorList>
    </citation>
    <scope>NUCLEOTIDE SEQUENCE [LARGE SCALE GENOMIC DNA]</scope>
    <source>
        <strain evidence="2">JJ-A5</strain>
    </source>
</reference>
<sequence length="152" mass="17030">MAIYNVTVVVPTEVENAIDCPDRIRWYLDHAVRGYWQQFAHDTDPIRGMRRASLLIKKEPARITVEAPMPDLSSLAASLTEAQRRYLTGEMRSLFNPPIFFIAGIDAASRRTLPTRTVLTRLGLLQNGRTGPTTLTETGLALRAYLKGQSDD</sequence>
<evidence type="ECO:0000313" key="1">
    <source>
        <dbReference type="EMBL" id="API59498.1"/>
    </source>
</evidence>
<dbReference type="RefSeq" id="WP_072597107.1">
    <property type="nucleotide sequence ID" value="NZ_CP018221.1"/>
</dbReference>
<accession>A0A1L3ZV44</accession>
<dbReference type="EMBL" id="CP018221">
    <property type="protein sequence ID" value="API59498.1"/>
    <property type="molecule type" value="Genomic_DNA"/>
</dbReference>
<name>A0A1L3ZV44_9SPHN</name>
<keyword evidence="2" id="KW-1185">Reference proteome</keyword>
<organism evidence="1 2">
    <name type="scientific">Tardibacter chloracetimidivorans</name>
    <dbReference type="NCBI Taxonomy" id="1921510"/>
    <lineage>
        <taxon>Bacteria</taxon>
        <taxon>Pseudomonadati</taxon>
        <taxon>Pseudomonadota</taxon>
        <taxon>Alphaproteobacteria</taxon>
        <taxon>Sphingomonadales</taxon>
        <taxon>Sphingomonadaceae</taxon>
        <taxon>Tardibacter</taxon>
    </lineage>
</organism>
<protein>
    <submittedName>
        <fullName evidence="1">Uncharacterized protein</fullName>
    </submittedName>
</protein>
<gene>
    <name evidence="1" type="ORF">BSL82_09415</name>
</gene>